<dbReference type="InterPro" id="IPR005368">
    <property type="entry name" value="UPF0175"/>
</dbReference>
<proteinExistence type="inferred from homology"/>
<dbReference type="NCBIfam" id="TIGR01552">
    <property type="entry name" value="phd_fam"/>
    <property type="match status" value="1"/>
</dbReference>
<dbReference type="SUPFAM" id="SSF143120">
    <property type="entry name" value="YefM-like"/>
    <property type="match status" value="1"/>
</dbReference>
<sequence>MQTFSIRDLRERSGELTREAEIGHVSLITKRGQPIMVALPFTDTLLDRGVRVALAEHLFKEGVLSLGKAAKMAGMAYVLFSEHLSRIGIPVVDYSPDELEAELEAAAL</sequence>
<evidence type="ECO:0000313" key="3">
    <source>
        <dbReference type="Proteomes" id="UP000672039"/>
    </source>
</evidence>
<evidence type="ECO:0000256" key="1">
    <source>
        <dbReference type="ARBA" id="ARBA00009981"/>
    </source>
</evidence>
<name>A0ABX7WY29_9GAMM</name>
<protein>
    <submittedName>
        <fullName evidence="2">Type II toxin-antitoxin system Phd/YefM family antitoxin</fullName>
    </submittedName>
</protein>
<accession>A0ABX7WY29</accession>
<dbReference type="InterPro" id="IPR036165">
    <property type="entry name" value="YefM-like_sf"/>
</dbReference>
<dbReference type="RefSeq" id="WP_210224298.1">
    <property type="nucleotide sequence ID" value="NZ_CP072801.1"/>
</dbReference>
<dbReference type="EMBL" id="CP072801">
    <property type="protein sequence ID" value="QTR48072.1"/>
    <property type="molecule type" value="Genomic_DNA"/>
</dbReference>
<keyword evidence="3" id="KW-1185">Reference proteome</keyword>
<gene>
    <name evidence="2" type="ORF">J9253_09225</name>
</gene>
<comment type="similarity">
    <text evidence="1">Belongs to the phD/YefM antitoxin family.</text>
</comment>
<dbReference type="Pfam" id="PF03683">
    <property type="entry name" value="UPF0175"/>
    <property type="match status" value="1"/>
</dbReference>
<evidence type="ECO:0000313" key="2">
    <source>
        <dbReference type="EMBL" id="QTR48072.1"/>
    </source>
</evidence>
<reference evidence="2 3" key="1">
    <citation type="submission" date="2021-04" db="EMBL/GenBank/DDBJ databases">
        <title>Genomics, taxonomy and metabolism of representatives of sulfur bacteria of the genus Thiothrix: Thiothrix fructosivorans QT, Thiothrix unzii A1T and three new species, Thiothrix subterranea sp. nov., Thiothrix litoralis sp. nov. and 'Candidatus Thiothrix anitrata' sp. nov.</title>
        <authorList>
            <person name="Ravin N.V."/>
            <person name="Smolyakov D."/>
            <person name="Rudenko T.S."/>
            <person name="Mardanov A.V."/>
            <person name="Beletsky A.V."/>
            <person name="Markov N.D."/>
            <person name="Fomenkov A.I."/>
            <person name="Roberts R.J."/>
            <person name="Karnachuk O.V."/>
            <person name="Novikov A."/>
            <person name="Grabovich M.Y."/>
        </authorList>
    </citation>
    <scope>NUCLEOTIDE SEQUENCE [LARGE SCALE GENOMIC DNA]</scope>
    <source>
        <strain evidence="2 3">AS</strain>
    </source>
</reference>
<organism evidence="2 3">
    <name type="scientific">Thiothrix litoralis</name>
    <dbReference type="NCBI Taxonomy" id="2891210"/>
    <lineage>
        <taxon>Bacteria</taxon>
        <taxon>Pseudomonadati</taxon>
        <taxon>Pseudomonadota</taxon>
        <taxon>Gammaproteobacteria</taxon>
        <taxon>Thiotrichales</taxon>
        <taxon>Thiotrichaceae</taxon>
        <taxon>Thiothrix</taxon>
    </lineage>
</organism>
<dbReference type="Proteomes" id="UP000672039">
    <property type="component" value="Chromosome"/>
</dbReference>